<comment type="caution">
    <text evidence="2">The sequence shown here is derived from an EMBL/GenBank/DDBJ whole genome shotgun (WGS) entry which is preliminary data.</text>
</comment>
<protein>
    <submittedName>
        <fullName evidence="2">Uncharacterized protein</fullName>
    </submittedName>
</protein>
<proteinExistence type="predicted"/>
<dbReference type="EMBL" id="JACPSX010000056">
    <property type="protein sequence ID" value="MBI3014116.1"/>
    <property type="molecule type" value="Genomic_DNA"/>
</dbReference>
<organism evidence="2 3">
    <name type="scientific">Tectimicrobiota bacterium</name>
    <dbReference type="NCBI Taxonomy" id="2528274"/>
    <lineage>
        <taxon>Bacteria</taxon>
        <taxon>Pseudomonadati</taxon>
        <taxon>Nitrospinota/Tectimicrobiota group</taxon>
        <taxon>Candidatus Tectimicrobiota</taxon>
    </lineage>
</organism>
<dbReference type="AlphaFoldDB" id="A0A932GN94"/>
<reference evidence="2" key="1">
    <citation type="submission" date="2020-07" db="EMBL/GenBank/DDBJ databases">
        <title>Huge and variable diversity of episymbiotic CPR bacteria and DPANN archaea in groundwater ecosystems.</title>
        <authorList>
            <person name="He C.Y."/>
            <person name="Keren R."/>
            <person name="Whittaker M."/>
            <person name="Farag I.F."/>
            <person name="Doudna J."/>
            <person name="Cate J.H.D."/>
            <person name="Banfield J.F."/>
        </authorList>
    </citation>
    <scope>NUCLEOTIDE SEQUENCE</scope>
    <source>
        <strain evidence="2">NC_groundwater_717_Ag_S-0.2um_59_8</strain>
    </source>
</reference>
<evidence type="ECO:0000313" key="3">
    <source>
        <dbReference type="Proteomes" id="UP000741360"/>
    </source>
</evidence>
<gene>
    <name evidence="2" type="ORF">HYY65_03400</name>
</gene>
<name>A0A932GN94_UNCTE</name>
<feature type="signal peptide" evidence="1">
    <location>
        <begin position="1"/>
        <end position="20"/>
    </location>
</feature>
<evidence type="ECO:0000256" key="1">
    <source>
        <dbReference type="SAM" id="SignalP"/>
    </source>
</evidence>
<evidence type="ECO:0000313" key="2">
    <source>
        <dbReference type="EMBL" id="MBI3014116.1"/>
    </source>
</evidence>
<sequence>MKKLAVLSALVVFLGVLALAGSGVSARGGPKGGCATIQDGTITDSDGNPLVLGFDQFGYNYQAHEFNGTYDSVDRVLDGKYYGATGDYVDDQLWMKWSDDWLSNKDCNGDGKLDRGAAGTSQGWLTNHVEGDYDSNGDGLQDAHYTYFVKVGWVGPGGPLWGQYTVIQEVYNDPVGGYHGLLSKIAAPGLGLNEHWTQQ</sequence>
<accession>A0A932GN94</accession>
<feature type="chain" id="PRO_5037221060" evidence="1">
    <location>
        <begin position="21"/>
        <end position="199"/>
    </location>
</feature>
<keyword evidence="1" id="KW-0732">Signal</keyword>
<dbReference type="Proteomes" id="UP000741360">
    <property type="component" value="Unassembled WGS sequence"/>
</dbReference>